<sequence length="68" mass="6862">MGLVSVTVVVTLAGALDVEFAGPGSADGTVPAHALRPIRAAMDTAARRLLILTSPSLGTPCAEGNQLY</sequence>
<evidence type="ECO:0000313" key="2">
    <source>
        <dbReference type="Proteomes" id="UP000612899"/>
    </source>
</evidence>
<evidence type="ECO:0000313" key="1">
    <source>
        <dbReference type="EMBL" id="GIH09134.1"/>
    </source>
</evidence>
<dbReference type="Proteomes" id="UP000612899">
    <property type="component" value="Unassembled WGS sequence"/>
</dbReference>
<protein>
    <submittedName>
        <fullName evidence="1">Uncharacterized protein</fullName>
    </submittedName>
</protein>
<dbReference type="AlphaFoldDB" id="A0A8J3QE46"/>
<accession>A0A8J3QE46</accession>
<keyword evidence="2" id="KW-1185">Reference proteome</keyword>
<proteinExistence type="predicted"/>
<dbReference type="EMBL" id="BONY01000062">
    <property type="protein sequence ID" value="GIH09134.1"/>
    <property type="molecule type" value="Genomic_DNA"/>
</dbReference>
<gene>
    <name evidence="1" type="ORF">Rhe02_72010</name>
</gene>
<reference evidence="1" key="1">
    <citation type="submission" date="2021-01" db="EMBL/GenBank/DDBJ databases">
        <title>Whole genome shotgun sequence of Rhizocola hellebori NBRC 109834.</title>
        <authorList>
            <person name="Komaki H."/>
            <person name="Tamura T."/>
        </authorList>
    </citation>
    <scope>NUCLEOTIDE SEQUENCE</scope>
    <source>
        <strain evidence="1">NBRC 109834</strain>
    </source>
</reference>
<organism evidence="1 2">
    <name type="scientific">Rhizocola hellebori</name>
    <dbReference type="NCBI Taxonomy" id="1392758"/>
    <lineage>
        <taxon>Bacteria</taxon>
        <taxon>Bacillati</taxon>
        <taxon>Actinomycetota</taxon>
        <taxon>Actinomycetes</taxon>
        <taxon>Micromonosporales</taxon>
        <taxon>Micromonosporaceae</taxon>
        <taxon>Rhizocola</taxon>
    </lineage>
</organism>
<name>A0A8J3QE46_9ACTN</name>
<comment type="caution">
    <text evidence="1">The sequence shown here is derived from an EMBL/GenBank/DDBJ whole genome shotgun (WGS) entry which is preliminary data.</text>
</comment>